<protein>
    <submittedName>
        <fullName evidence="3">Head morphogenesis protein SPP1 gp7</fullName>
    </submittedName>
</protein>
<name>I8RJ09_9FIRM</name>
<dbReference type="EMBL" id="AKVJ01000011">
    <property type="protein sequence ID" value="EIW19923.1"/>
    <property type="molecule type" value="Genomic_DNA"/>
</dbReference>
<dbReference type="Proteomes" id="UP000004324">
    <property type="component" value="Unassembled WGS sequence"/>
</dbReference>
<keyword evidence="1" id="KW-0175">Coiled coil</keyword>
<dbReference type="InterPro" id="IPR024079">
    <property type="entry name" value="MetalloPept_cat_dom_sf"/>
</dbReference>
<comment type="caution">
    <text evidence="3">The sequence shown here is derived from an EMBL/GenBank/DDBJ whole genome shotgun (WGS) entry which is preliminary data.</text>
</comment>
<dbReference type="InterPro" id="IPR006528">
    <property type="entry name" value="Phage_head_morphogenesis_dom"/>
</dbReference>
<dbReference type="PATRIC" id="fig|1149862.3.peg.1073"/>
<reference evidence="3 4" key="1">
    <citation type="journal article" date="2012" name="J. Bacteriol.">
        <title>Draft Genome Sequences for Two Metal-Reducing Pelosinus fermentans Strains Isolated from a Cr(VI)-Contaminated Site and for Type Strain R7.</title>
        <authorList>
            <person name="Brown S.D."/>
            <person name="Podar M."/>
            <person name="Klingeman D.M."/>
            <person name="Johnson C.M."/>
            <person name="Yang Z.K."/>
            <person name="Utturkar S.M."/>
            <person name="Land M.L."/>
            <person name="Mosher J.J."/>
            <person name="Hurt R.A.Jr."/>
            <person name="Phelps T.J."/>
            <person name="Palumbo A.V."/>
            <person name="Arkin A.P."/>
            <person name="Hazen T.C."/>
            <person name="Elias D.A."/>
        </authorList>
    </citation>
    <scope>NUCLEOTIDE SEQUENCE [LARGE SCALE GENOMIC DNA]</scope>
    <source>
        <strain evidence="3 4">B4</strain>
    </source>
</reference>
<gene>
    <name evidence="3" type="ORF">FB4_0174</name>
</gene>
<sequence>MADEIDAKVLARRQKDLAGFTEEYEKLVNYRALKFGDKIAPIWKRTAQRLDKDIRALLLQYSNPDGTLSEAKLKTLGYKIASMDKLRQSIRSNLGETVAPITEGLGNGIGYEYTRAYNYAAYGLEQAAKVAITVPQVTAAQVMGIVNNPWLADGKNYSDRIRQNTQYLADKMYNSIGRGVTEGWDVNKTAREIQRVAGEGYFNSVRLARTEFTRAASQGASQLYVENSDVLDGKRWNATLDSRTAARDAKNDGKVYRLEYDTPESPGKPGERIPNHPHCRCRWTPILSALGISTKERIARGTGDTADNFGERIYTKARTYEEYAKERGLPDLNERLASEKPATYLRAGESFGATVGKVYTNPTPAAAVVVTTAAAAATTYTPLNDIKKATAWAKDNLPIDYVDYKGFDPKFADEINAGVQQLYTRYPEMKGRTKFMATSQERNRQYTKREVDKVMTNYLESYKGKPLPFTEEAYRKAATKRIKPKPTGAHTVAESTTKAWGPQEGIGFNEKFAKDYALMEASNARSVQSGWHPAGTENPVSNFTHEFGHQIDNLITEKDQRAELNALWDKWRKDTLATRRGTIAEAETLSKYAATNSKEFIAEGFSEYIHNPNPRPVAKAIGQAIEKAFENIREAERANKAYLKSPEYLAKLKRRGLD</sequence>
<dbReference type="SUPFAM" id="SSF55486">
    <property type="entry name" value="Metalloproteases ('zincins'), catalytic domain"/>
    <property type="match status" value="1"/>
</dbReference>
<dbReference type="Gene3D" id="3.40.390.10">
    <property type="entry name" value="Collagenase (Catalytic Domain)"/>
    <property type="match status" value="1"/>
</dbReference>
<evidence type="ECO:0000259" key="2">
    <source>
        <dbReference type="Pfam" id="PF04233"/>
    </source>
</evidence>
<evidence type="ECO:0000256" key="1">
    <source>
        <dbReference type="SAM" id="Coils"/>
    </source>
</evidence>
<feature type="domain" description="Phage head morphogenesis" evidence="2">
    <location>
        <begin position="173"/>
        <end position="282"/>
    </location>
</feature>
<dbReference type="AlphaFoldDB" id="I8RJ09"/>
<proteinExistence type="predicted"/>
<dbReference type="RefSeq" id="WP_007932026.1">
    <property type="nucleotide sequence ID" value="NZ_AKVJ01000011.1"/>
</dbReference>
<dbReference type="OrthoDB" id="9765386at2"/>
<dbReference type="Pfam" id="PF04233">
    <property type="entry name" value="Phage_Mu_F"/>
    <property type="match status" value="1"/>
</dbReference>
<feature type="coiled-coil region" evidence="1">
    <location>
        <begin position="618"/>
        <end position="645"/>
    </location>
</feature>
<evidence type="ECO:0000313" key="3">
    <source>
        <dbReference type="EMBL" id="EIW19923.1"/>
    </source>
</evidence>
<evidence type="ECO:0000313" key="4">
    <source>
        <dbReference type="Proteomes" id="UP000004324"/>
    </source>
</evidence>
<dbReference type="GO" id="GO:0008237">
    <property type="term" value="F:metallopeptidase activity"/>
    <property type="evidence" value="ECO:0007669"/>
    <property type="project" value="InterPro"/>
</dbReference>
<organism evidence="3 4">
    <name type="scientific">Pelosinus fermentans B4</name>
    <dbReference type="NCBI Taxonomy" id="1149862"/>
    <lineage>
        <taxon>Bacteria</taxon>
        <taxon>Bacillati</taxon>
        <taxon>Bacillota</taxon>
        <taxon>Negativicutes</taxon>
        <taxon>Selenomonadales</taxon>
        <taxon>Sporomusaceae</taxon>
        <taxon>Pelosinus</taxon>
    </lineage>
</organism>
<keyword evidence="4" id="KW-1185">Reference proteome</keyword>
<accession>I8RJ09</accession>